<evidence type="ECO:0000256" key="1">
    <source>
        <dbReference type="SAM" id="Phobius"/>
    </source>
</evidence>
<dbReference type="RefSeq" id="WP_262400677.1">
    <property type="nucleotide sequence ID" value="NZ_JACRTB010000024.1"/>
</dbReference>
<evidence type="ECO:0000313" key="4">
    <source>
        <dbReference type="Proteomes" id="UP000658131"/>
    </source>
</evidence>
<keyword evidence="4" id="KW-1185">Reference proteome</keyword>
<comment type="caution">
    <text evidence="3">The sequence shown here is derived from an EMBL/GenBank/DDBJ whole genome shotgun (WGS) entry which is preliminary data.</text>
</comment>
<feature type="transmembrane region" description="Helical" evidence="1">
    <location>
        <begin position="370"/>
        <end position="389"/>
    </location>
</feature>
<dbReference type="Pfam" id="PF06808">
    <property type="entry name" value="DctM"/>
    <property type="match status" value="1"/>
</dbReference>
<feature type="transmembrane region" description="Helical" evidence="1">
    <location>
        <begin position="338"/>
        <end position="358"/>
    </location>
</feature>
<keyword evidence="1" id="KW-1133">Transmembrane helix</keyword>
<dbReference type="InterPro" id="IPR010656">
    <property type="entry name" value="DctM"/>
</dbReference>
<feature type="transmembrane region" description="Helical" evidence="1">
    <location>
        <begin position="295"/>
        <end position="318"/>
    </location>
</feature>
<proteinExistence type="predicted"/>
<protein>
    <submittedName>
        <fullName evidence="3">TRAP transporter large permease subunit</fullName>
    </submittedName>
</protein>
<evidence type="ECO:0000259" key="2">
    <source>
        <dbReference type="Pfam" id="PF06808"/>
    </source>
</evidence>
<keyword evidence="1" id="KW-0472">Membrane</keyword>
<feature type="transmembrane region" description="Helical" evidence="1">
    <location>
        <begin position="162"/>
        <end position="181"/>
    </location>
</feature>
<feature type="transmembrane region" description="Helical" evidence="1">
    <location>
        <begin position="109"/>
        <end position="127"/>
    </location>
</feature>
<keyword evidence="1" id="KW-0812">Transmembrane</keyword>
<accession>A0ABR7NN17</accession>
<feature type="transmembrane region" description="Helical" evidence="1">
    <location>
        <begin position="187"/>
        <end position="207"/>
    </location>
</feature>
<dbReference type="Proteomes" id="UP000658131">
    <property type="component" value="Unassembled WGS sequence"/>
</dbReference>
<feature type="transmembrane region" description="Helical" evidence="1">
    <location>
        <begin position="33"/>
        <end position="49"/>
    </location>
</feature>
<organism evidence="3 4">
    <name type="scientific">Yanshouia hominis</name>
    <dbReference type="NCBI Taxonomy" id="2763673"/>
    <lineage>
        <taxon>Bacteria</taxon>
        <taxon>Bacillati</taxon>
        <taxon>Bacillota</taxon>
        <taxon>Clostridia</taxon>
        <taxon>Eubacteriales</taxon>
        <taxon>Oscillospiraceae</taxon>
        <taxon>Yanshouia</taxon>
    </lineage>
</organism>
<feature type="transmembrane region" description="Helical" evidence="1">
    <location>
        <begin position="133"/>
        <end position="155"/>
    </location>
</feature>
<feature type="transmembrane region" description="Helical" evidence="1">
    <location>
        <begin position="264"/>
        <end position="283"/>
    </location>
</feature>
<sequence length="443" mass="46109">MELGSWSLIQAPSLLALIPLALMIVLAFKGFHNAFACFAGIVLAALMMGQDPGNVANALKTSMGTTTALIGMIIMMGAGLGNLMTESGVTKTLVYWIVKRIGVNTQAKAKICLIICSVTICGLLGTLGGGNAVIAPILLPIMASLGVCPSAVACLFKIAGEIGLMVGPLTGVTLITMEVTGLSYGQLMLQAVLPFSIFWLAGAWLGANHVQKKLQGKEYYEVTTDIKNLDSVVISAEDSRNTVIFLAAFFLLVLYGILSKQGTAYALIVMIILEAVVAICTRMKVDHAMNAIIKGVASQAGMFLVFITIEALLSYVTLGGGFEALSNLLGGFAGDSPTAVMLIASLVGGFGIEAAAVAEIKIISGMFGELALTTGLPMGCFAVSILAATRLTGSAYPTSNFAGQIGIAHCDNTKEALKACWMSVIFAAAFVVFYAFVGPMILS</sequence>
<feature type="transmembrane region" description="Helical" evidence="1">
    <location>
        <begin position="6"/>
        <end position="26"/>
    </location>
</feature>
<evidence type="ECO:0000313" key="3">
    <source>
        <dbReference type="EMBL" id="MBC8577212.1"/>
    </source>
</evidence>
<feature type="transmembrane region" description="Helical" evidence="1">
    <location>
        <begin position="69"/>
        <end position="97"/>
    </location>
</feature>
<feature type="domain" description="TRAP C4-dicarboxylate transport system permease DctM subunit" evidence="2">
    <location>
        <begin position="21"/>
        <end position="388"/>
    </location>
</feature>
<name>A0ABR7NN17_9FIRM</name>
<reference evidence="3 4" key="1">
    <citation type="submission" date="2020-08" db="EMBL/GenBank/DDBJ databases">
        <title>Genome public.</title>
        <authorList>
            <person name="Liu C."/>
            <person name="Sun Q."/>
        </authorList>
    </citation>
    <scope>NUCLEOTIDE SEQUENCE [LARGE SCALE GENOMIC DNA]</scope>
    <source>
        <strain evidence="3 4">BX1</strain>
    </source>
</reference>
<feature type="transmembrane region" description="Helical" evidence="1">
    <location>
        <begin position="241"/>
        <end position="258"/>
    </location>
</feature>
<feature type="transmembrane region" description="Helical" evidence="1">
    <location>
        <begin position="421"/>
        <end position="442"/>
    </location>
</feature>
<gene>
    <name evidence="3" type="ORF">H8717_12440</name>
</gene>
<dbReference type="EMBL" id="JACRTB010000024">
    <property type="protein sequence ID" value="MBC8577212.1"/>
    <property type="molecule type" value="Genomic_DNA"/>
</dbReference>